<keyword evidence="1" id="KW-0809">Transit peptide</keyword>
<evidence type="ECO:0000259" key="2">
    <source>
        <dbReference type="Pfam" id="PF01571"/>
    </source>
</evidence>
<feature type="domain" description="GCVT N-terminal" evidence="2">
    <location>
        <begin position="15"/>
        <end position="103"/>
    </location>
</feature>
<evidence type="ECO:0000259" key="3">
    <source>
        <dbReference type="Pfam" id="PF25455"/>
    </source>
</evidence>
<dbReference type="RefSeq" id="WP_150007304.1">
    <property type="nucleotide sequence ID" value="NZ_BKCN01000017.1"/>
</dbReference>
<proteinExistence type="predicted"/>
<dbReference type="SUPFAM" id="SSF103025">
    <property type="entry name" value="Folate-binding domain"/>
    <property type="match status" value="1"/>
</dbReference>
<dbReference type="AlphaFoldDB" id="A0A5A7NBH3"/>
<dbReference type="PANTHER" id="PTHR22602">
    <property type="entry name" value="TRANSFERASE CAF17, MITOCHONDRIAL-RELATED"/>
    <property type="match status" value="1"/>
</dbReference>
<name>A0A5A7NBH3_9PROT</name>
<comment type="caution">
    <text evidence="4">The sequence shown here is derived from an EMBL/GenBank/DDBJ whole genome shotgun (WGS) entry which is preliminary data.</text>
</comment>
<accession>A0A5A7NBH3</accession>
<dbReference type="GO" id="GO:0016226">
    <property type="term" value="P:iron-sulfur cluster assembly"/>
    <property type="evidence" value="ECO:0007669"/>
    <property type="project" value="TreeGrafter"/>
</dbReference>
<dbReference type="Pfam" id="PF25455">
    <property type="entry name" value="Beta-barrel_CAF17_C"/>
    <property type="match status" value="1"/>
</dbReference>
<dbReference type="Proteomes" id="UP000324996">
    <property type="component" value="Unassembled WGS sequence"/>
</dbReference>
<dbReference type="InterPro" id="IPR027266">
    <property type="entry name" value="TrmE/GcvT-like"/>
</dbReference>
<dbReference type="PANTHER" id="PTHR22602:SF0">
    <property type="entry name" value="TRANSFERASE CAF17, MITOCHONDRIAL-RELATED"/>
    <property type="match status" value="1"/>
</dbReference>
<dbReference type="InterPro" id="IPR017703">
    <property type="entry name" value="YgfZ/GCV_T_CS"/>
</dbReference>
<dbReference type="PIRSF" id="PIRSF006487">
    <property type="entry name" value="GcvT"/>
    <property type="match status" value="1"/>
</dbReference>
<dbReference type="NCBIfam" id="TIGR03317">
    <property type="entry name" value="ygfZ_signature"/>
    <property type="match status" value="1"/>
</dbReference>
<dbReference type="EMBL" id="BKCN01000017">
    <property type="protein sequence ID" value="GER05064.1"/>
    <property type="molecule type" value="Genomic_DNA"/>
</dbReference>
<dbReference type="InterPro" id="IPR045179">
    <property type="entry name" value="YgfZ/GcvT"/>
</dbReference>
<evidence type="ECO:0000313" key="5">
    <source>
        <dbReference type="Proteomes" id="UP000324996"/>
    </source>
</evidence>
<dbReference type="Gene3D" id="3.30.1360.120">
    <property type="entry name" value="Probable tRNA modification gtpase trme, domain 1"/>
    <property type="match status" value="1"/>
</dbReference>
<dbReference type="Pfam" id="PF01571">
    <property type="entry name" value="GCV_T"/>
    <property type="match status" value="1"/>
</dbReference>
<sequence length="308" mass="33900">MNSFAHRLPDRALLSIKGPEARDFLQAILTQNMRALSPDKALYAALLTPQGKMQFDFFLSEAEDGSIYLDCEAGQKADLLRRLMLYRLRSKAEITDRSEDFDIWVLSSDVMADLFAKNNLQWPAVGEAAGAAAAFPQGVIYRDPRHQGIGLRAILAKNAETPAPMDPSGQSYEIRRLDLGLLDGSRDYLADKTLALEANLDLLNGVDFTKGCYIGQELTARTKHRGKIRKRLLPAIIKGGAPATGTPIEKNGKAVGEIRSMKGIGPSPLSVSRIWITPICWPMVALCRSSILIGWTKSPDHHRIGPHI</sequence>
<protein>
    <submittedName>
        <fullName evidence="4">Glycine cleavage system protein T</fullName>
    </submittedName>
</protein>
<evidence type="ECO:0000313" key="4">
    <source>
        <dbReference type="EMBL" id="GER05064.1"/>
    </source>
</evidence>
<dbReference type="InterPro" id="IPR006222">
    <property type="entry name" value="GCVT_N"/>
</dbReference>
<gene>
    <name evidence="4" type="ORF">JCM17846_27460</name>
</gene>
<evidence type="ECO:0000256" key="1">
    <source>
        <dbReference type="ARBA" id="ARBA00022946"/>
    </source>
</evidence>
<organism evidence="4 5">
    <name type="scientific">Iodidimonas nitroreducens</name>
    <dbReference type="NCBI Taxonomy" id="1236968"/>
    <lineage>
        <taxon>Bacteria</taxon>
        <taxon>Pseudomonadati</taxon>
        <taxon>Pseudomonadota</taxon>
        <taxon>Alphaproteobacteria</taxon>
        <taxon>Iodidimonadales</taxon>
        <taxon>Iodidimonadaceae</taxon>
        <taxon>Iodidimonas</taxon>
    </lineage>
</organism>
<dbReference type="InterPro" id="IPR057460">
    <property type="entry name" value="CAF17_C"/>
</dbReference>
<reference evidence="4 5" key="1">
    <citation type="submission" date="2019-09" db="EMBL/GenBank/DDBJ databases">
        <title>NBRP : Genome information of microbial organism related human and environment.</title>
        <authorList>
            <person name="Hattori M."/>
            <person name="Oshima K."/>
            <person name="Inaba H."/>
            <person name="Suda W."/>
            <person name="Sakamoto M."/>
            <person name="Iino T."/>
            <person name="Kitahara M."/>
            <person name="Oshida Y."/>
            <person name="Iida T."/>
            <person name="Kudo T."/>
            <person name="Itoh T."/>
            <person name="Ohkuma M."/>
        </authorList>
    </citation>
    <scope>NUCLEOTIDE SEQUENCE [LARGE SCALE GENOMIC DNA]</scope>
    <source>
        <strain evidence="4 5">Q-1</strain>
    </source>
</reference>
<feature type="domain" description="CAF17 C-terminal" evidence="3">
    <location>
        <begin position="229"/>
        <end position="263"/>
    </location>
</feature>
<keyword evidence="5" id="KW-1185">Reference proteome</keyword>